<keyword evidence="2" id="KW-1185">Reference proteome</keyword>
<dbReference type="Proteomes" id="UP001250656">
    <property type="component" value="Unassembled WGS sequence"/>
</dbReference>
<dbReference type="RefSeq" id="WP_314016986.1">
    <property type="nucleotide sequence ID" value="NZ_JAVTTP010000002.1"/>
</dbReference>
<comment type="caution">
    <text evidence="1">The sequence shown here is derived from an EMBL/GenBank/DDBJ whole genome shotgun (WGS) entry which is preliminary data.</text>
</comment>
<evidence type="ECO:0000313" key="2">
    <source>
        <dbReference type="Proteomes" id="UP001250656"/>
    </source>
</evidence>
<proteinExistence type="predicted"/>
<evidence type="ECO:0000313" key="1">
    <source>
        <dbReference type="EMBL" id="MDT7830558.1"/>
    </source>
</evidence>
<dbReference type="EMBL" id="JAVTTP010000002">
    <property type="protein sequence ID" value="MDT7830558.1"/>
    <property type="molecule type" value="Genomic_DNA"/>
</dbReference>
<reference evidence="1 2" key="1">
    <citation type="submission" date="2023-09" db="EMBL/GenBank/DDBJ databases">
        <title>Novel taxa isolated from Blanes Bay.</title>
        <authorList>
            <person name="Rey-Velasco X."/>
            <person name="Lucena T."/>
        </authorList>
    </citation>
    <scope>NUCLEOTIDE SEQUENCE [LARGE SCALE GENOMIC DNA]</scope>
    <source>
        <strain evidence="1 2">S334</strain>
    </source>
</reference>
<gene>
    <name evidence="1" type="ORF">RQM65_17955</name>
</gene>
<organism evidence="1 2">
    <name type="scientific">Pricia mediterranea</name>
    <dbReference type="NCBI Taxonomy" id="3076079"/>
    <lineage>
        <taxon>Bacteria</taxon>
        <taxon>Pseudomonadati</taxon>
        <taxon>Bacteroidota</taxon>
        <taxon>Flavobacteriia</taxon>
        <taxon>Flavobacteriales</taxon>
        <taxon>Flavobacteriaceae</taxon>
        <taxon>Pricia</taxon>
    </lineage>
</organism>
<accession>A0ABU3LBF5</accession>
<sequence>MIRYIGILVIVFASFGTIYGQDPLLQEGKITTEEKARELTEKYQPELVMTGTQTRLFERKLSEFLIRAEKIKKLDITTEDKLHMLRQLSAQENEEMANILTRPQVKRYVKIKTELQPVAMVVDSLSKKEP</sequence>
<evidence type="ECO:0008006" key="3">
    <source>
        <dbReference type="Google" id="ProtNLM"/>
    </source>
</evidence>
<protein>
    <recommendedName>
        <fullName evidence="3">Periplasmic heavy metal sensor</fullName>
    </recommendedName>
</protein>
<name>A0ABU3LBF5_9FLAO</name>